<dbReference type="InterPro" id="IPR002126">
    <property type="entry name" value="Cadherin-like_dom"/>
</dbReference>
<keyword evidence="8 18" id="KW-0106">Calcium</keyword>
<dbReference type="GO" id="GO:0005789">
    <property type="term" value="C:endoplasmic reticulum membrane"/>
    <property type="evidence" value="ECO:0007669"/>
    <property type="project" value="UniProtKB-SubCell"/>
</dbReference>
<feature type="compositionally biased region" description="Acidic residues" evidence="19">
    <location>
        <begin position="830"/>
        <end position="868"/>
    </location>
</feature>
<evidence type="ECO:0000256" key="3">
    <source>
        <dbReference type="ARBA" id="ARBA00022475"/>
    </source>
</evidence>
<evidence type="ECO:0000256" key="6">
    <source>
        <dbReference type="ARBA" id="ARBA00022737"/>
    </source>
</evidence>
<evidence type="ECO:0000256" key="7">
    <source>
        <dbReference type="ARBA" id="ARBA00022824"/>
    </source>
</evidence>
<evidence type="ECO:0000256" key="5">
    <source>
        <dbReference type="ARBA" id="ARBA00022729"/>
    </source>
</evidence>
<comment type="subcellular location">
    <subcellularLocation>
        <location evidence="1">Endoplasmic reticulum membrane</location>
        <topology evidence="1">Single-pass type I membrane protein</topology>
    </subcellularLocation>
    <subcellularLocation>
        <location evidence="2">Golgi apparatus membrane</location>
        <topology evidence="2">Single-pass type I membrane protein</topology>
    </subcellularLocation>
    <subcellularLocation>
        <location evidence="16">Postsynaptic cell membrane</location>
        <topology evidence="16">Single-pass type I membrane protein</topology>
    </subcellularLocation>
</comment>
<reference evidence="22" key="1">
    <citation type="submission" date="2025-08" db="UniProtKB">
        <authorList>
            <consortium name="Ensembl"/>
        </authorList>
    </citation>
    <scope>IDENTIFICATION</scope>
</reference>
<dbReference type="InterPro" id="IPR013320">
    <property type="entry name" value="ConA-like_dom_sf"/>
</dbReference>
<evidence type="ECO:0000256" key="20">
    <source>
        <dbReference type="SAM" id="Phobius"/>
    </source>
</evidence>
<keyword evidence="23" id="KW-1185">Reference proteome</keyword>
<evidence type="ECO:0000256" key="15">
    <source>
        <dbReference type="ARBA" id="ARBA00023257"/>
    </source>
</evidence>
<dbReference type="Pfam" id="PF19699">
    <property type="entry name" value="CLSTN_C"/>
    <property type="match status" value="1"/>
</dbReference>
<dbReference type="PROSITE" id="PS50268">
    <property type="entry name" value="CADHERIN_2"/>
    <property type="match status" value="2"/>
</dbReference>
<dbReference type="SUPFAM" id="SSF49899">
    <property type="entry name" value="Concanavalin A-like lectins/glucanases"/>
    <property type="match status" value="1"/>
</dbReference>
<keyword evidence="7" id="KW-0256">Endoplasmic reticulum</keyword>
<dbReference type="PRINTS" id="PR00205">
    <property type="entry name" value="CADHERIN"/>
</dbReference>
<proteinExistence type="inferred from homology"/>
<dbReference type="Gene3D" id="2.60.120.200">
    <property type="match status" value="1"/>
</dbReference>
<dbReference type="FunFam" id="2.60.40.60:FF:000062">
    <property type="entry name" value="Calsyntenin 3"/>
    <property type="match status" value="1"/>
</dbReference>
<feature type="transmembrane region" description="Helical" evidence="20">
    <location>
        <begin position="767"/>
        <end position="788"/>
    </location>
</feature>
<comment type="similarity">
    <text evidence="17">Belongs to the calsyntenin family.</text>
</comment>
<evidence type="ECO:0000256" key="17">
    <source>
        <dbReference type="ARBA" id="ARBA00035015"/>
    </source>
</evidence>
<dbReference type="Gene3D" id="2.60.40.60">
    <property type="entry name" value="Cadherins"/>
    <property type="match status" value="2"/>
</dbReference>
<dbReference type="GeneTree" id="ENSGT00950000183086"/>
<keyword evidence="15" id="KW-0628">Postsynaptic cell membrane</keyword>
<dbReference type="InterPro" id="IPR045588">
    <property type="entry name" value="CLSTN_C"/>
</dbReference>
<keyword evidence="5" id="KW-0732">Signal</keyword>
<dbReference type="PANTHER" id="PTHR14139:SF3">
    <property type="entry name" value="CALSYNTENIN-2"/>
    <property type="match status" value="1"/>
</dbReference>
<keyword evidence="9" id="KW-0130">Cell adhesion</keyword>
<keyword evidence="6" id="KW-0677">Repeat</keyword>
<keyword evidence="14" id="KW-0325">Glycoprotein</keyword>
<dbReference type="GO" id="GO:0045211">
    <property type="term" value="C:postsynaptic membrane"/>
    <property type="evidence" value="ECO:0007669"/>
    <property type="project" value="UniProtKB-SubCell"/>
</dbReference>
<evidence type="ECO:0000313" key="22">
    <source>
        <dbReference type="Ensembl" id="ENSNBRP00000003663.1"/>
    </source>
</evidence>
<dbReference type="Proteomes" id="UP000261580">
    <property type="component" value="Unassembled WGS sequence"/>
</dbReference>
<organism evidence="22 23">
    <name type="scientific">Neolamprologus brichardi</name>
    <name type="common">Fairy cichlid</name>
    <name type="synonym">Lamprologus brichardi</name>
    <dbReference type="NCBI Taxonomy" id="32507"/>
    <lineage>
        <taxon>Eukaryota</taxon>
        <taxon>Metazoa</taxon>
        <taxon>Chordata</taxon>
        <taxon>Craniata</taxon>
        <taxon>Vertebrata</taxon>
        <taxon>Euteleostomi</taxon>
        <taxon>Actinopterygii</taxon>
        <taxon>Neopterygii</taxon>
        <taxon>Teleostei</taxon>
        <taxon>Neoteleostei</taxon>
        <taxon>Acanthomorphata</taxon>
        <taxon>Ovalentaria</taxon>
        <taxon>Cichlomorphae</taxon>
        <taxon>Cichliformes</taxon>
        <taxon>Cichlidae</taxon>
        <taxon>African cichlids</taxon>
        <taxon>Pseudocrenilabrinae</taxon>
        <taxon>Lamprologini</taxon>
        <taxon>Neolamprologus</taxon>
    </lineage>
</organism>
<evidence type="ECO:0000256" key="9">
    <source>
        <dbReference type="ARBA" id="ARBA00022889"/>
    </source>
</evidence>
<evidence type="ECO:0000256" key="12">
    <source>
        <dbReference type="ARBA" id="ARBA00023034"/>
    </source>
</evidence>
<reference evidence="22" key="2">
    <citation type="submission" date="2025-09" db="UniProtKB">
        <authorList>
            <consortium name="Ensembl"/>
        </authorList>
    </citation>
    <scope>IDENTIFICATION</scope>
</reference>
<name>A0A3Q4GBA2_NEOBR</name>
<evidence type="ECO:0000256" key="19">
    <source>
        <dbReference type="SAM" id="MobiDB-lite"/>
    </source>
</evidence>
<feature type="domain" description="Cadherin" evidence="21">
    <location>
        <begin position="168"/>
        <end position="268"/>
    </location>
</feature>
<evidence type="ECO:0000256" key="10">
    <source>
        <dbReference type="ARBA" id="ARBA00022989"/>
    </source>
</evidence>
<accession>A0A3Q4GBA2</accession>
<evidence type="ECO:0000256" key="13">
    <source>
        <dbReference type="ARBA" id="ARBA00023136"/>
    </source>
</evidence>
<keyword evidence="3" id="KW-1003">Cell membrane</keyword>
<dbReference type="Bgee" id="ENSNBRG00000002891">
    <property type="expression patterns" value="Expressed in brain and 1 other cell type or tissue"/>
</dbReference>
<evidence type="ECO:0000256" key="8">
    <source>
        <dbReference type="ARBA" id="ARBA00022837"/>
    </source>
</evidence>
<evidence type="ECO:0000256" key="16">
    <source>
        <dbReference type="ARBA" id="ARBA00035006"/>
    </source>
</evidence>
<keyword evidence="12" id="KW-0333">Golgi apparatus</keyword>
<dbReference type="OMA" id="HMVIQPQ"/>
<dbReference type="GO" id="GO:0050806">
    <property type="term" value="P:positive regulation of synaptic transmission"/>
    <property type="evidence" value="ECO:0007669"/>
    <property type="project" value="TreeGrafter"/>
</dbReference>
<dbReference type="SUPFAM" id="SSF49313">
    <property type="entry name" value="Cadherin-like"/>
    <property type="match status" value="2"/>
</dbReference>
<dbReference type="GO" id="GO:0007156">
    <property type="term" value="P:homophilic cell adhesion via plasma membrane adhesion molecules"/>
    <property type="evidence" value="ECO:0007669"/>
    <property type="project" value="InterPro"/>
</dbReference>
<dbReference type="GO" id="GO:0005509">
    <property type="term" value="F:calcium ion binding"/>
    <property type="evidence" value="ECO:0007669"/>
    <property type="project" value="UniProtKB-UniRule"/>
</dbReference>
<protein>
    <submittedName>
        <fullName evidence="22">Calsyntenin 2</fullName>
    </submittedName>
</protein>
<dbReference type="SMART" id="SM00112">
    <property type="entry name" value="CA"/>
    <property type="match status" value="2"/>
</dbReference>
<dbReference type="GO" id="GO:0051965">
    <property type="term" value="P:positive regulation of synapse assembly"/>
    <property type="evidence" value="ECO:0007669"/>
    <property type="project" value="TreeGrafter"/>
</dbReference>
<evidence type="ECO:0000256" key="2">
    <source>
        <dbReference type="ARBA" id="ARBA00004614"/>
    </source>
</evidence>
<feature type="region of interest" description="Disordered" evidence="19">
    <location>
        <begin position="819"/>
        <end position="891"/>
    </location>
</feature>
<keyword evidence="11" id="KW-0770">Synapse</keyword>
<dbReference type="InterPro" id="IPR015919">
    <property type="entry name" value="Cadherin-like_sf"/>
</dbReference>
<evidence type="ECO:0000259" key="21">
    <source>
        <dbReference type="PROSITE" id="PS50268"/>
    </source>
</evidence>
<feature type="transmembrane region" description="Helical" evidence="20">
    <location>
        <begin position="21"/>
        <end position="40"/>
    </location>
</feature>
<dbReference type="FunFam" id="2.60.40.60:FF:000025">
    <property type="entry name" value="Calsyntenin 1"/>
    <property type="match status" value="1"/>
</dbReference>
<evidence type="ECO:0000256" key="14">
    <source>
        <dbReference type="ARBA" id="ARBA00023180"/>
    </source>
</evidence>
<keyword evidence="4 20" id="KW-0812">Transmembrane</keyword>
<evidence type="ECO:0000256" key="11">
    <source>
        <dbReference type="ARBA" id="ARBA00023018"/>
    </source>
</evidence>
<evidence type="ECO:0000256" key="4">
    <source>
        <dbReference type="ARBA" id="ARBA00022692"/>
    </source>
</evidence>
<dbReference type="PANTHER" id="PTHR14139">
    <property type="entry name" value="CALSYNTENIN"/>
    <property type="match status" value="1"/>
</dbReference>
<dbReference type="CDD" id="cd11304">
    <property type="entry name" value="Cadherin_repeat"/>
    <property type="match status" value="2"/>
</dbReference>
<evidence type="ECO:0000313" key="23">
    <source>
        <dbReference type="Proteomes" id="UP000261580"/>
    </source>
</evidence>
<dbReference type="STRING" id="32507.ENSNBRP00000003663"/>
<keyword evidence="10 20" id="KW-1133">Transmembrane helix</keyword>
<keyword evidence="13 20" id="KW-0472">Membrane</keyword>
<evidence type="ECO:0000256" key="18">
    <source>
        <dbReference type="PROSITE-ProRule" id="PRU00043"/>
    </source>
</evidence>
<evidence type="ECO:0000256" key="1">
    <source>
        <dbReference type="ARBA" id="ARBA00004115"/>
    </source>
</evidence>
<dbReference type="GO" id="GO:0009986">
    <property type="term" value="C:cell surface"/>
    <property type="evidence" value="ECO:0007669"/>
    <property type="project" value="TreeGrafter"/>
</dbReference>
<feature type="compositionally biased region" description="Polar residues" evidence="19">
    <location>
        <begin position="880"/>
        <end position="891"/>
    </location>
</feature>
<sequence length="891" mass="100691">MGYWYVQLKQQSYVHQFRKKGWLCLIMLISIIAVTTSARVTHKVNKHKPWIETSYHGVITENTDIVLLDPPLVALDKDAPVPYAGEICAFNIHGLDAPFEAVVLNGTSGEGQLRARGLVDCELQKEYTFIIQAHDCGSGPGGIEGKKSHKAVVHIQVNDVNEFAPVFREPQYRAAVTEGKIYDNILQVEATDQDCSPQYSQICNYQITTTNTPFAIDRNGNIRNTEKLSYDRQQQYEIQVTAWDCGQKRALHSVPVRIDVKPVCKPGWQGWNKRVDYEPGTGSKQLFPRMHLETCGGPLSSVRTTVELQTSHIGKGCDRETYSEKSLQKLCGGSTLLPHPHRTASRRMNRHHYSLYVHNCRLVFLLRRDFTQVDTFRPAEFHWKLEQICDKEWHYYVINVEFPVVTLYVDGVTYDPYLVTDDWPIHPSQIDVQLTVGACWQGGEVTKPRFTQYFRGSLSGLTIRPGKIESQKVISCLQACKEGLDINSLESLDKSIKFHFNPAQSILVMEGEDLENMNAAVRKVSYINSRQFPTPGIRRLHISTTVQCFGEDTCITIPDIDAVVMVLQPSEPRITISGVERLSHPASDFRASGGIVLFQDLHIISTVTRADTAAHHTAHRPGVMEEIIHNLDYCDVLVLGEELSPEHESLQLQRSALLGKHLDATNSTSGMSIYGVDSMSNYEQVIREVRYYNWHPGQLTERRFRLTCSELNGRYTSNEFSLEVSILHSGEAREHINHVVAPPPYVQVVHHPSMIQDLYPVHSVPSAATVVIVMCIAALVVVVVLGIYRIHLTHQQEVKLADAAKEADVTWDESALTITVNPMEKLEEPQAAEEEASEEEEDEEEEEEDDDEDDITSAESDDSEEEIDVQLPRMQRSTKKGQNWDKTTISY</sequence>
<dbReference type="AlphaFoldDB" id="A0A3Q4GBA2"/>
<dbReference type="GO" id="GO:0000139">
    <property type="term" value="C:Golgi membrane"/>
    <property type="evidence" value="ECO:0007669"/>
    <property type="project" value="UniProtKB-SubCell"/>
</dbReference>
<feature type="domain" description="Cadherin" evidence="21">
    <location>
        <begin position="51"/>
        <end position="167"/>
    </location>
</feature>
<dbReference type="Ensembl" id="ENSNBRT00000003788.1">
    <property type="protein sequence ID" value="ENSNBRP00000003663.1"/>
    <property type="gene ID" value="ENSNBRG00000002891.1"/>
</dbReference>
<dbReference type="Pfam" id="PF00028">
    <property type="entry name" value="Cadherin"/>
    <property type="match status" value="1"/>
</dbReference>